<dbReference type="Proteomes" id="UP001183127">
    <property type="component" value="Chromosome"/>
</dbReference>
<evidence type="ECO:0000313" key="2">
    <source>
        <dbReference type="Proteomes" id="UP001183127"/>
    </source>
</evidence>
<dbReference type="EMBL" id="CP132921">
    <property type="protein sequence ID" value="WMW06216.1"/>
    <property type="molecule type" value="Genomic_DNA"/>
</dbReference>
<organism evidence="1 2">
    <name type="scientific">Pseudomonas entomophila</name>
    <dbReference type="NCBI Taxonomy" id="312306"/>
    <lineage>
        <taxon>Bacteria</taxon>
        <taxon>Pseudomonadati</taxon>
        <taxon>Pseudomonadota</taxon>
        <taxon>Gammaproteobacteria</taxon>
        <taxon>Pseudomonadales</taxon>
        <taxon>Pseudomonadaceae</taxon>
        <taxon>Pseudomonas</taxon>
    </lineage>
</organism>
<keyword evidence="2" id="KW-1185">Reference proteome</keyword>
<evidence type="ECO:0000313" key="1">
    <source>
        <dbReference type="EMBL" id="WMW06216.1"/>
    </source>
</evidence>
<dbReference type="GeneID" id="32808394"/>
<accession>A0ABY9QRB7</accession>
<dbReference type="RefSeq" id="WP_044488598.1">
    <property type="nucleotide sequence ID" value="NZ_CP132921.1"/>
</dbReference>
<proteinExistence type="predicted"/>
<reference evidence="1 2" key="1">
    <citation type="submission" date="2023-08" db="EMBL/GenBank/DDBJ databases">
        <title>Complete Genome Sequence of Pseudomonas entomophila TVIN A01.</title>
        <authorList>
            <person name="Shelke T."/>
            <person name="Mahar N.S."/>
            <person name="Gupta I."/>
            <person name="Gupta V."/>
        </authorList>
    </citation>
    <scope>NUCLEOTIDE SEQUENCE [LARGE SCALE GENOMIC DNA]</scope>
    <source>
        <strain evidence="1 2">TVIN-A01</strain>
    </source>
</reference>
<sequence length="154" mass="16859">MSAYKKLLVKALEKIAAPGVLAQSNGHFTAFIGGKLFEAREVRGFSGFGLYMVLGITEDKGSKRYLSFAADEESKNGIFPVGPEDKEGMVTVGYTVERMEKPTIEYPAILGGAEITFKGDGPYSGEFIVELMSDKYINTIAGAKFHLNKFEEIQ</sequence>
<protein>
    <submittedName>
        <fullName evidence="1">Uncharacterized protein</fullName>
    </submittedName>
</protein>
<name>A0ABY9QRB7_9PSED</name>
<gene>
    <name evidence="1" type="ORF">RAH46_02480</name>
</gene>